<feature type="transmembrane region" description="Helical" evidence="1">
    <location>
        <begin position="164"/>
        <end position="185"/>
    </location>
</feature>
<comment type="caution">
    <text evidence="3">The sequence shown here is derived from an EMBL/GenBank/DDBJ whole genome shotgun (WGS) entry which is preliminary data.</text>
</comment>
<accession>A0AAE3AV72</accession>
<proteinExistence type="predicted"/>
<feature type="transmembrane region" description="Helical" evidence="1">
    <location>
        <begin position="76"/>
        <end position="95"/>
    </location>
</feature>
<dbReference type="PANTHER" id="PTHR23028:SF53">
    <property type="entry name" value="ACYL_TRANSF_3 DOMAIN-CONTAINING PROTEIN"/>
    <property type="match status" value="1"/>
</dbReference>
<dbReference type="GO" id="GO:0000271">
    <property type="term" value="P:polysaccharide biosynthetic process"/>
    <property type="evidence" value="ECO:0007669"/>
    <property type="project" value="TreeGrafter"/>
</dbReference>
<keyword evidence="1" id="KW-0812">Transmembrane</keyword>
<gene>
    <name evidence="3" type="ORF">LKD45_00100</name>
</gene>
<keyword evidence="4" id="KW-1185">Reference proteome</keyword>
<dbReference type="RefSeq" id="WP_308727356.1">
    <property type="nucleotide sequence ID" value="NZ_JAJEQF010000001.1"/>
</dbReference>
<evidence type="ECO:0000313" key="4">
    <source>
        <dbReference type="Proteomes" id="UP001199355"/>
    </source>
</evidence>
<keyword evidence="3" id="KW-0808">Transferase</keyword>
<dbReference type="InterPro" id="IPR002656">
    <property type="entry name" value="Acyl_transf_3_dom"/>
</dbReference>
<feature type="transmembrane region" description="Helical" evidence="1">
    <location>
        <begin position="102"/>
        <end position="121"/>
    </location>
</feature>
<name>A0AAE3AV72_9FIRM</name>
<evidence type="ECO:0000256" key="1">
    <source>
        <dbReference type="SAM" id="Phobius"/>
    </source>
</evidence>
<feature type="transmembrane region" description="Helical" evidence="1">
    <location>
        <begin position="133"/>
        <end position="152"/>
    </location>
</feature>
<reference evidence="3 4" key="1">
    <citation type="submission" date="2021-10" db="EMBL/GenBank/DDBJ databases">
        <title>Anaerobic single-cell dispensing facilitates the cultivation of human gut bacteria.</title>
        <authorList>
            <person name="Afrizal A."/>
        </authorList>
    </citation>
    <scope>NUCLEOTIDE SEQUENCE [LARGE SCALE GENOMIC DNA]</scope>
    <source>
        <strain evidence="3 4">CLA-AA-H244</strain>
    </source>
</reference>
<dbReference type="EMBL" id="JAJEQF010000001">
    <property type="protein sequence ID" value="MCC2166115.1"/>
    <property type="molecule type" value="Genomic_DNA"/>
</dbReference>
<evidence type="ECO:0000313" key="3">
    <source>
        <dbReference type="EMBL" id="MCC2166115.1"/>
    </source>
</evidence>
<feature type="domain" description="Acyltransferase 3" evidence="2">
    <location>
        <begin position="8"/>
        <end position="340"/>
    </location>
</feature>
<dbReference type="GO" id="GO:0016020">
    <property type="term" value="C:membrane"/>
    <property type="evidence" value="ECO:0007669"/>
    <property type="project" value="TreeGrafter"/>
</dbReference>
<evidence type="ECO:0000259" key="2">
    <source>
        <dbReference type="Pfam" id="PF01757"/>
    </source>
</evidence>
<protein>
    <submittedName>
        <fullName evidence="3">Acyltransferase</fullName>
    </submittedName>
</protein>
<feature type="transmembrane region" description="Helical" evidence="1">
    <location>
        <begin position="258"/>
        <end position="278"/>
    </location>
</feature>
<dbReference type="Pfam" id="PF01757">
    <property type="entry name" value="Acyl_transf_3"/>
    <property type="match status" value="1"/>
</dbReference>
<feature type="transmembrane region" description="Helical" evidence="1">
    <location>
        <begin position="12"/>
        <end position="32"/>
    </location>
</feature>
<keyword evidence="1" id="KW-0472">Membrane</keyword>
<feature type="transmembrane region" description="Helical" evidence="1">
    <location>
        <begin position="191"/>
        <end position="215"/>
    </location>
</feature>
<feature type="transmembrane region" description="Helical" evidence="1">
    <location>
        <begin position="227"/>
        <end position="246"/>
    </location>
</feature>
<keyword evidence="3" id="KW-0012">Acyltransferase</keyword>
<keyword evidence="1" id="KW-1133">Transmembrane helix</keyword>
<feature type="transmembrane region" description="Helical" evidence="1">
    <location>
        <begin position="290"/>
        <end position="309"/>
    </location>
</feature>
<dbReference type="GO" id="GO:0016747">
    <property type="term" value="F:acyltransferase activity, transferring groups other than amino-acyl groups"/>
    <property type="evidence" value="ECO:0007669"/>
    <property type="project" value="InterPro"/>
</dbReference>
<dbReference type="AlphaFoldDB" id="A0AAE3AV72"/>
<dbReference type="PANTHER" id="PTHR23028">
    <property type="entry name" value="ACETYLTRANSFERASE"/>
    <property type="match status" value="1"/>
</dbReference>
<dbReference type="InterPro" id="IPR050879">
    <property type="entry name" value="Acyltransferase_3"/>
</dbReference>
<dbReference type="Proteomes" id="UP001199355">
    <property type="component" value="Unassembled WGS sequence"/>
</dbReference>
<organism evidence="3 4">
    <name type="scientific">Gallintestinimicrobium propionicum</name>
    <dbReference type="NCBI Taxonomy" id="2981770"/>
    <lineage>
        <taxon>Bacteria</taxon>
        <taxon>Bacillati</taxon>
        <taxon>Bacillota</taxon>
        <taxon>Clostridia</taxon>
        <taxon>Lachnospirales</taxon>
        <taxon>Lachnospiraceae</taxon>
        <taxon>Gallintestinimicrobium</taxon>
    </lineage>
</organism>
<feature type="transmembrane region" description="Helical" evidence="1">
    <location>
        <begin position="321"/>
        <end position="343"/>
    </location>
</feature>
<sequence>MTDKKLISSLQGLRAVAFLSVVLSHCGAPWLGPWAISVFVALSGFLMTCNYYDRPRTAPGLRSAITFSLQKIRKLYPLHLIMMVAALLLVLKGLLAQPSARGVLSCAAQLVVSIFLLQTWIPSSRFWFCLNGVAWYLSVQAFLYAIFPWLLAVLKKADTRRLRCIAAAIFCAQFLFSLAILKAGLSGKAAFYLTYLCPLFRAGDFAISCCMGCLYRSHKEEPTLRGVFSLLELTAVLFSGGCFFIAARQVDVLGTVAFRYNVLFTPSAVLLVWLLAVGKGVISRLLSAKPFLWLAGLSPYGFLIHQVLIRYMELAANKLGLTAHPVVWTLTVFLLTLCLSSFYKALERRMRKRHAKAAAR</sequence>